<evidence type="ECO:0000313" key="8">
    <source>
        <dbReference type="Proteomes" id="UP000000716"/>
    </source>
</evidence>
<organism evidence="7 8">
    <name type="scientific">Exiguobacterium sp. (strain ATCC BAA-1283 / AT1b)</name>
    <dbReference type="NCBI Taxonomy" id="360911"/>
    <lineage>
        <taxon>Bacteria</taxon>
        <taxon>Bacillati</taxon>
        <taxon>Bacillota</taxon>
        <taxon>Bacilli</taxon>
        <taxon>Bacillales</taxon>
        <taxon>Bacillales Family XII. Incertae Sedis</taxon>
        <taxon>Exiguobacterium</taxon>
    </lineage>
</organism>
<evidence type="ECO:0000256" key="3">
    <source>
        <dbReference type="PROSITE-ProRule" id="PRU00284"/>
    </source>
</evidence>
<dbReference type="PANTHER" id="PTHR43531">
    <property type="entry name" value="PROTEIN ICFG"/>
    <property type="match status" value="1"/>
</dbReference>
<keyword evidence="5" id="KW-0812">Transmembrane</keyword>
<feature type="transmembrane region" description="Helical" evidence="5">
    <location>
        <begin position="48"/>
        <end position="70"/>
    </location>
</feature>
<feature type="domain" description="Methyl-accepting transducer" evidence="6">
    <location>
        <begin position="220"/>
        <end position="491"/>
    </location>
</feature>
<keyword evidence="3" id="KW-0807">Transducer</keyword>
<dbReference type="EMBL" id="CP001615">
    <property type="protein sequence ID" value="ACQ70172.1"/>
    <property type="molecule type" value="Genomic_DNA"/>
</dbReference>
<gene>
    <name evidence="7" type="ordered locus">EAT1b_1245</name>
</gene>
<keyword evidence="4" id="KW-0175">Coiled coil</keyword>
<dbReference type="Pfam" id="PF00015">
    <property type="entry name" value="MCPsignal"/>
    <property type="match status" value="1"/>
</dbReference>
<dbReference type="SMART" id="SM00283">
    <property type="entry name" value="MA"/>
    <property type="match status" value="1"/>
</dbReference>
<feature type="transmembrane region" description="Helical" evidence="5">
    <location>
        <begin position="12"/>
        <end position="28"/>
    </location>
</feature>
<evidence type="ECO:0000256" key="5">
    <source>
        <dbReference type="SAM" id="Phobius"/>
    </source>
</evidence>
<evidence type="ECO:0000313" key="7">
    <source>
        <dbReference type="EMBL" id="ACQ70172.1"/>
    </source>
</evidence>
<dbReference type="GO" id="GO:0005886">
    <property type="term" value="C:plasma membrane"/>
    <property type="evidence" value="ECO:0007669"/>
    <property type="project" value="TreeGrafter"/>
</dbReference>
<evidence type="ECO:0000259" key="6">
    <source>
        <dbReference type="PROSITE" id="PS50111"/>
    </source>
</evidence>
<dbReference type="InterPro" id="IPR051310">
    <property type="entry name" value="MCP_chemotaxis"/>
</dbReference>
<comment type="similarity">
    <text evidence="2">Belongs to the methyl-accepting chemotaxis (MCP) protein family.</text>
</comment>
<feature type="transmembrane region" description="Helical" evidence="5">
    <location>
        <begin position="77"/>
        <end position="96"/>
    </location>
</feature>
<keyword evidence="8" id="KW-1185">Reference proteome</keyword>
<dbReference type="GO" id="GO:0007165">
    <property type="term" value="P:signal transduction"/>
    <property type="evidence" value="ECO:0007669"/>
    <property type="project" value="UniProtKB-KW"/>
</dbReference>
<dbReference type="KEGG" id="eat:EAT1b_1245"/>
<dbReference type="GO" id="GO:0004888">
    <property type="term" value="F:transmembrane signaling receptor activity"/>
    <property type="evidence" value="ECO:0007669"/>
    <property type="project" value="TreeGrafter"/>
</dbReference>
<feature type="transmembrane region" description="Helical" evidence="5">
    <location>
        <begin position="123"/>
        <end position="142"/>
    </location>
</feature>
<feature type="transmembrane region" description="Helical" evidence="5">
    <location>
        <begin position="154"/>
        <end position="175"/>
    </location>
</feature>
<proteinExistence type="inferred from homology"/>
<keyword evidence="5" id="KW-1133">Transmembrane helix</keyword>
<keyword evidence="5" id="KW-0472">Membrane</keyword>
<dbReference type="HOGENOM" id="CLU_000445_107_18_9"/>
<dbReference type="GO" id="GO:0006935">
    <property type="term" value="P:chemotaxis"/>
    <property type="evidence" value="ECO:0007669"/>
    <property type="project" value="UniProtKB-KW"/>
</dbReference>
<dbReference type="PROSITE" id="PS50111">
    <property type="entry name" value="CHEMOTAXIS_TRANSDUC_2"/>
    <property type="match status" value="1"/>
</dbReference>
<dbReference type="PANTHER" id="PTHR43531:SF11">
    <property type="entry name" value="METHYL-ACCEPTING CHEMOTAXIS PROTEIN 3"/>
    <property type="match status" value="1"/>
</dbReference>
<accession>C4KYK9</accession>
<dbReference type="Proteomes" id="UP000000716">
    <property type="component" value="Chromosome"/>
</dbReference>
<protein>
    <submittedName>
        <fullName evidence="7">Methyl-accepting chemotaxis sensory transducer</fullName>
    </submittedName>
</protein>
<dbReference type="Gene3D" id="1.10.287.950">
    <property type="entry name" value="Methyl-accepting chemotaxis protein"/>
    <property type="match status" value="1"/>
</dbReference>
<dbReference type="AlphaFoldDB" id="C4KYK9"/>
<evidence type="ECO:0000256" key="2">
    <source>
        <dbReference type="ARBA" id="ARBA00029447"/>
    </source>
</evidence>
<dbReference type="InterPro" id="IPR004089">
    <property type="entry name" value="MCPsignal_dom"/>
</dbReference>
<dbReference type="SUPFAM" id="SSF58104">
    <property type="entry name" value="Methyl-accepting chemotaxis protein (MCP) signaling domain"/>
    <property type="match status" value="1"/>
</dbReference>
<reference evidence="7 8" key="1">
    <citation type="journal article" date="2011" name="J. Bacteriol.">
        <title>Complete genome sequence of the Thermophilic Bacterium Exiguobacterium sp. AT1b.</title>
        <authorList>
            <person name="Vishnivetskaya T.A."/>
            <person name="Lucas S."/>
            <person name="Copeland A."/>
            <person name="Lapidus A."/>
            <person name="Glavina Del Rio T."/>
            <person name="Dalin E."/>
            <person name="Tice H."/>
            <person name="Bruce D.C."/>
            <person name="Goodwin L.A."/>
            <person name="Pitluck S."/>
            <person name="Saunders E."/>
            <person name="Brettin T."/>
            <person name="Detter C."/>
            <person name="Han C."/>
            <person name="Larimer F."/>
            <person name="Land M.L."/>
            <person name="Hauser L.J."/>
            <person name="Kyrpides N.C."/>
            <person name="Ovchinnikova G."/>
            <person name="Kathariou S."/>
            <person name="Ramaley R.F."/>
            <person name="Rodrigues D.F."/>
            <person name="Hendrix C."/>
            <person name="Richardson P."/>
            <person name="Tiedje J.M."/>
        </authorList>
    </citation>
    <scope>NUCLEOTIDE SEQUENCE [LARGE SCALE GENOMIC DNA]</scope>
    <source>
        <strain evidence="8">ATCC BAA-1283 / AT1b</strain>
    </source>
</reference>
<feature type="coiled-coil region" evidence="4">
    <location>
        <begin position="417"/>
        <end position="465"/>
    </location>
</feature>
<evidence type="ECO:0000256" key="1">
    <source>
        <dbReference type="ARBA" id="ARBA00022500"/>
    </source>
</evidence>
<dbReference type="STRING" id="360911.EAT1b_1245"/>
<name>C4KYK9_EXISA</name>
<evidence type="ECO:0000256" key="4">
    <source>
        <dbReference type="SAM" id="Coils"/>
    </source>
</evidence>
<keyword evidence="1" id="KW-0145">Chemotaxis</keyword>
<sequence>MMSLIKRNQLMLLTTLLIVMTSIVVHLLHRFTDFAYAYTILRNGADDYVYSGVTWVLFALPIVFFGMMVVTSKRESLAFSYWMMLTLTFASISTVAGGQGLVEYHFSIFVVLAILSFMRRIDLILYSAGIFAVQHLVGYFLIPEMICGTSDYPFSLLLVHAVYLILLSVVLVAQIHFRNKETERVEAQEQETRQLLQQAIHDVSVLVQSLNSHAEELESAANQSLESGEQIAVTVDPIVAHASSQQESMVQGADEIHSIRSLTALIQERMAQTAAASSRIAKDALAGNKDMRLMEAKVQEIITESEQLDRIVATMSNRSTEIQGILQQVGSISEQTNMLALNASIEAARAGEAGRGFAVVASEVGKLAVQSREYASEMTRVLGGLMEDTTVVSKSAHLFKQATENCQTVTNDVTAVFDRLTEDVSEIDEQIASIQETRQRVTTQMEALETRLESTKYAANELQQQIHHVAAATEEQVAIQKELSSMSDRLALTANSLEDVTTQLEDHATRA</sequence>
<dbReference type="eggNOG" id="COG0840">
    <property type="taxonomic scope" value="Bacteria"/>
</dbReference>